<dbReference type="Proteomes" id="UP000013776">
    <property type="component" value="Unassembled WGS sequence"/>
</dbReference>
<comment type="caution">
    <text evidence="7">The sequence shown here is derived from an EMBL/GenBank/DDBJ whole genome shotgun (WGS) entry which is preliminary data.</text>
</comment>
<dbReference type="Pfam" id="PF00248">
    <property type="entry name" value="Aldo_ket_red"/>
    <property type="match status" value="1"/>
</dbReference>
<proteinExistence type="inferred from homology"/>
<evidence type="ECO:0000256" key="2">
    <source>
        <dbReference type="ARBA" id="ARBA00023002"/>
    </source>
</evidence>
<evidence type="ECO:0000259" key="6">
    <source>
        <dbReference type="Pfam" id="PF00248"/>
    </source>
</evidence>
<evidence type="ECO:0000256" key="3">
    <source>
        <dbReference type="PIRSR" id="PIRSR000097-1"/>
    </source>
</evidence>
<dbReference type="EMBL" id="CAHR02000003">
    <property type="protein sequence ID" value="CCG80612.1"/>
    <property type="molecule type" value="Genomic_DNA"/>
</dbReference>
<comment type="similarity">
    <text evidence="1">Belongs to the aldo/keto reductase family.</text>
</comment>
<feature type="domain" description="NADP-dependent oxidoreductase" evidence="6">
    <location>
        <begin position="29"/>
        <end position="267"/>
    </location>
</feature>
<dbReference type="CDD" id="cd19071">
    <property type="entry name" value="AKR_AKR1-5-like"/>
    <property type="match status" value="1"/>
</dbReference>
<feature type="active site" description="Proton donor" evidence="3">
    <location>
        <position position="55"/>
    </location>
</feature>
<dbReference type="InterPro" id="IPR023210">
    <property type="entry name" value="NADP_OxRdtase_dom"/>
</dbReference>
<name>R4X8Z0_TAPDE</name>
<organism evidence="7 8">
    <name type="scientific">Taphrina deformans (strain PYCC 5710 / ATCC 11124 / CBS 356.35 / IMI 108563 / JCM 9778 / NBRC 8474)</name>
    <name type="common">Peach leaf curl fungus</name>
    <name type="synonym">Lalaria deformans</name>
    <dbReference type="NCBI Taxonomy" id="1097556"/>
    <lineage>
        <taxon>Eukaryota</taxon>
        <taxon>Fungi</taxon>
        <taxon>Dikarya</taxon>
        <taxon>Ascomycota</taxon>
        <taxon>Taphrinomycotina</taxon>
        <taxon>Taphrinomycetes</taxon>
        <taxon>Taphrinales</taxon>
        <taxon>Taphrinaceae</taxon>
        <taxon>Taphrina</taxon>
    </lineage>
</organism>
<protein>
    <submittedName>
        <fullName evidence="7">Aldo-keto reductase</fullName>
    </submittedName>
</protein>
<feature type="binding site" evidence="4">
    <location>
        <position position="114"/>
    </location>
    <ligand>
        <name>substrate</name>
    </ligand>
</feature>
<dbReference type="SUPFAM" id="SSF51430">
    <property type="entry name" value="NAD(P)-linked oxidoreductase"/>
    <property type="match status" value="1"/>
</dbReference>
<reference evidence="7 8" key="1">
    <citation type="journal article" date="2013" name="MBio">
        <title>Genome sequencing of the plant pathogen Taphrina deformans, the causal agent of peach leaf curl.</title>
        <authorList>
            <person name="Cisse O.H."/>
            <person name="Almeida J.M.G.C.F."/>
            <person name="Fonseca A."/>
            <person name="Kumar A.A."/>
            <person name="Salojaervi J."/>
            <person name="Overmyer K."/>
            <person name="Hauser P.M."/>
            <person name="Pagni M."/>
        </authorList>
    </citation>
    <scope>NUCLEOTIDE SEQUENCE [LARGE SCALE GENOMIC DNA]</scope>
    <source>
        <strain evidence="8">PYCC 5710 / ATCC 11124 / CBS 356.35 / IMI 108563 / JCM 9778 / NBRC 8474</strain>
    </source>
</reference>
<dbReference type="InterPro" id="IPR018170">
    <property type="entry name" value="Aldo/ket_reductase_CS"/>
</dbReference>
<accession>R4X8Z0</accession>
<sequence length="279" mass="30641">MTLKLSLSSTKPLTSGAKIPSLGFGVFQSPPEVTQASVKAALDAGYRHFDTAQYYENERETGQAILASSVPRSEIFFTTKILNPVNDSVEETYASLKASVDKSGLGYVDLFLIHTPQSGPDGRKIMWTALQKLKQDGLSKSIGVSNFGVAHLQQLEALGGEAVSVNQIELHPYCQQPSITKYCLDKGIVVEAYCPLTRGERFKDPVLVKIAESSGKSVPQVLIRWSLQRGFVPLPKSDTKSRIVSNAEVYDFELSQDDMDKIDALNEDKSIFHNPVNVD</sequence>
<evidence type="ECO:0000313" key="8">
    <source>
        <dbReference type="Proteomes" id="UP000013776"/>
    </source>
</evidence>
<dbReference type="PANTHER" id="PTHR43827">
    <property type="entry name" value="2,5-DIKETO-D-GLUCONIC ACID REDUCTASE"/>
    <property type="match status" value="1"/>
</dbReference>
<evidence type="ECO:0000313" key="7">
    <source>
        <dbReference type="EMBL" id="CCG80612.1"/>
    </source>
</evidence>
<evidence type="ECO:0000256" key="1">
    <source>
        <dbReference type="ARBA" id="ARBA00007905"/>
    </source>
</evidence>
<feature type="site" description="Lowers pKa of active site Tyr" evidence="5">
    <location>
        <position position="80"/>
    </location>
</feature>
<dbReference type="PANTHER" id="PTHR43827:SF13">
    <property type="entry name" value="ALDO_KETO REDUCTASE FAMILY PROTEIN"/>
    <property type="match status" value="1"/>
</dbReference>
<dbReference type="AlphaFoldDB" id="R4X8Z0"/>
<dbReference type="PROSITE" id="PS00062">
    <property type="entry name" value="ALDOKETO_REDUCTASE_2"/>
    <property type="match status" value="1"/>
</dbReference>
<dbReference type="GO" id="GO:0016491">
    <property type="term" value="F:oxidoreductase activity"/>
    <property type="evidence" value="ECO:0007669"/>
    <property type="project" value="UniProtKB-KW"/>
</dbReference>
<dbReference type="InterPro" id="IPR020471">
    <property type="entry name" value="AKR"/>
</dbReference>
<dbReference type="STRING" id="1097556.R4X8Z0"/>
<evidence type="ECO:0000256" key="5">
    <source>
        <dbReference type="PIRSR" id="PIRSR000097-3"/>
    </source>
</evidence>
<keyword evidence="8" id="KW-1185">Reference proteome</keyword>
<gene>
    <name evidence="7" type="ORF">TAPDE_000138</name>
</gene>
<dbReference type="VEuPathDB" id="FungiDB:TAPDE_000138"/>
<dbReference type="PROSITE" id="PS00063">
    <property type="entry name" value="ALDOKETO_REDUCTASE_3"/>
    <property type="match status" value="1"/>
</dbReference>
<dbReference type="OrthoDB" id="416253at2759"/>
<dbReference type="Gene3D" id="3.20.20.100">
    <property type="entry name" value="NADP-dependent oxidoreductase domain"/>
    <property type="match status" value="1"/>
</dbReference>
<dbReference type="FunFam" id="3.20.20.100:FF:000015">
    <property type="entry name" value="Oxidoreductase, aldo/keto reductase family"/>
    <property type="match status" value="1"/>
</dbReference>
<dbReference type="InterPro" id="IPR036812">
    <property type="entry name" value="NAD(P)_OxRdtase_dom_sf"/>
</dbReference>
<dbReference type="PRINTS" id="PR00069">
    <property type="entry name" value="ALDKETRDTASE"/>
</dbReference>
<keyword evidence="2" id="KW-0560">Oxidoreductase</keyword>
<dbReference type="eggNOG" id="KOG1577">
    <property type="taxonomic scope" value="Eukaryota"/>
</dbReference>
<dbReference type="PIRSF" id="PIRSF000097">
    <property type="entry name" value="AKR"/>
    <property type="match status" value="1"/>
</dbReference>
<evidence type="ECO:0000256" key="4">
    <source>
        <dbReference type="PIRSR" id="PIRSR000097-2"/>
    </source>
</evidence>